<feature type="domain" description="Major facilitator superfamily (MFS) profile" evidence="8">
    <location>
        <begin position="22"/>
        <end position="469"/>
    </location>
</feature>
<feature type="transmembrane region" description="Helical" evidence="7">
    <location>
        <begin position="276"/>
        <end position="297"/>
    </location>
</feature>
<evidence type="ECO:0000256" key="6">
    <source>
        <dbReference type="ARBA" id="ARBA00023136"/>
    </source>
</evidence>
<feature type="transmembrane region" description="Helical" evidence="7">
    <location>
        <begin position="176"/>
        <end position="196"/>
    </location>
</feature>
<keyword evidence="5 7" id="KW-1133">Transmembrane helix</keyword>
<organism evidence="9 10">
    <name type="scientific">Motilibacter peucedani</name>
    <dbReference type="NCBI Taxonomy" id="598650"/>
    <lineage>
        <taxon>Bacteria</taxon>
        <taxon>Bacillati</taxon>
        <taxon>Actinomycetota</taxon>
        <taxon>Actinomycetes</taxon>
        <taxon>Motilibacterales</taxon>
        <taxon>Motilibacteraceae</taxon>
        <taxon>Motilibacter</taxon>
    </lineage>
</organism>
<feature type="transmembrane region" description="Helical" evidence="7">
    <location>
        <begin position="413"/>
        <end position="430"/>
    </location>
</feature>
<dbReference type="AlphaFoldDB" id="A0A420XR22"/>
<dbReference type="InterPro" id="IPR004638">
    <property type="entry name" value="EmrB-like"/>
</dbReference>
<dbReference type="Gene3D" id="1.20.1250.20">
    <property type="entry name" value="MFS general substrate transporter like domains"/>
    <property type="match status" value="1"/>
</dbReference>
<feature type="transmembrane region" description="Helical" evidence="7">
    <location>
        <begin position="56"/>
        <end position="76"/>
    </location>
</feature>
<protein>
    <submittedName>
        <fullName evidence="9">EmrB/QacA subfamily drug resistance transporter</fullName>
    </submittedName>
</protein>
<name>A0A420XR22_9ACTN</name>
<accession>A0A420XR22</accession>
<feature type="transmembrane region" description="Helical" evidence="7">
    <location>
        <begin position="369"/>
        <end position="392"/>
    </location>
</feature>
<dbReference type="InterPro" id="IPR020846">
    <property type="entry name" value="MFS_dom"/>
</dbReference>
<evidence type="ECO:0000313" key="10">
    <source>
        <dbReference type="Proteomes" id="UP000281955"/>
    </source>
</evidence>
<evidence type="ECO:0000256" key="4">
    <source>
        <dbReference type="ARBA" id="ARBA00022692"/>
    </source>
</evidence>
<dbReference type="InParanoid" id="A0A420XR22"/>
<feature type="transmembrane region" description="Helical" evidence="7">
    <location>
        <begin position="88"/>
        <end position="107"/>
    </location>
</feature>
<comment type="subcellular location">
    <subcellularLocation>
        <location evidence="1">Cell membrane</location>
        <topology evidence="1">Multi-pass membrane protein</topology>
    </subcellularLocation>
</comment>
<dbReference type="NCBIfam" id="TIGR00711">
    <property type="entry name" value="efflux_EmrB"/>
    <property type="match status" value="1"/>
</dbReference>
<proteinExistence type="predicted"/>
<evidence type="ECO:0000256" key="5">
    <source>
        <dbReference type="ARBA" id="ARBA00022989"/>
    </source>
</evidence>
<dbReference type="Proteomes" id="UP000281955">
    <property type="component" value="Unassembled WGS sequence"/>
</dbReference>
<dbReference type="Gene3D" id="1.20.1720.10">
    <property type="entry name" value="Multidrug resistance protein D"/>
    <property type="match status" value="1"/>
</dbReference>
<feature type="transmembrane region" description="Helical" evidence="7">
    <location>
        <begin position="21"/>
        <end position="44"/>
    </location>
</feature>
<evidence type="ECO:0000256" key="7">
    <source>
        <dbReference type="SAM" id="Phobius"/>
    </source>
</evidence>
<feature type="transmembrane region" description="Helical" evidence="7">
    <location>
        <begin position="113"/>
        <end position="134"/>
    </location>
</feature>
<dbReference type="SUPFAM" id="SSF103473">
    <property type="entry name" value="MFS general substrate transporter"/>
    <property type="match status" value="1"/>
</dbReference>
<keyword evidence="4 7" id="KW-0812">Transmembrane</keyword>
<gene>
    <name evidence="9" type="ORF">CLV35_2174</name>
</gene>
<dbReference type="GO" id="GO:0005886">
    <property type="term" value="C:plasma membrane"/>
    <property type="evidence" value="ECO:0007669"/>
    <property type="project" value="UniProtKB-SubCell"/>
</dbReference>
<evidence type="ECO:0000256" key="1">
    <source>
        <dbReference type="ARBA" id="ARBA00004651"/>
    </source>
</evidence>
<evidence type="ECO:0000313" key="9">
    <source>
        <dbReference type="EMBL" id="RKS75697.1"/>
    </source>
</evidence>
<dbReference type="PANTHER" id="PTHR42718:SF42">
    <property type="entry name" value="EXPORT PROTEIN"/>
    <property type="match status" value="1"/>
</dbReference>
<keyword evidence="10" id="KW-1185">Reference proteome</keyword>
<dbReference type="EMBL" id="RBWV01000011">
    <property type="protein sequence ID" value="RKS75697.1"/>
    <property type="molecule type" value="Genomic_DNA"/>
</dbReference>
<keyword evidence="3" id="KW-1003">Cell membrane</keyword>
<keyword evidence="2" id="KW-0813">Transport</keyword>
<dbReference type="PROSITE" id="PS50850">
    <property type="entry name" value="MFS"/>
    <property type="match status" value="1"/>
</dbReference>
<evidence type="ECO:0000256" key="3">
    <source>
        <dbReference type="ARBA" id="ARBA00022475"/>
    </source>
</evidence>
<feature type="transmembrane region" description="Helical" evidence="7">
    <location>
        <begin position="339"/>
        <end position="357"/>
    </location>
</feature>
<comment type="caution">
    <text evidence="9">The sequence shown here is derived from an EMBL/GenBank/DDBJ whole genome shotgun (WGS) entry which is preliminary data.</text>
</comment>
<dbReference type="PANTHER" id="PTHR42718">
    <property type="entry name" value="MAJOR FACILITATOR SUPERFAMILY MULTIDRUG TRANSPORTER MFSC"/>
    <property type="match status" value="1"/>
</dbReference>
<keyword evidence="6 7" id="KW-0472">Membrane</keyword>
<feature type="transmembrane region" description="Helical" evidence="7">
    <location>
        <begin position="237"/>
        <end position="255"/>
    </location>
</feature>
<dbReference type="RefSeq" id="WP_231121704.1">
    <property type="nucleotide sequence ID" value="NZ_RBWV01000011.1"/>
</dbReference>
<dbReference type="InterPro" id="IPR036259">
    <property type="entry name" value="MFS_trans_sf"/>
</dbReference>
<evidence type="ECO:0000259" key="8">
    <source>
        <dbReference type="PROSITE" id="PS50850"/>
    </source>
</evidence>
<sequence length="477" mass="48275">MTATGATGAGDLAYASAPGRWVLLATVLGSGMVFLDGTVVNVALRPIGSDLDAGLSALQWVVNGYTLALASLILLGGSLGDRFGRRRVFVVGTVWFAGASLLCGLAPDPSTLIAFRVLQGIGGALLTPGSLAILQTAFRHEDRARAIGAWSGLAGLASAAGPVLGGWLVGQLSWRWAFLINVPFALAVVLVSVRHVPESRDAEAAPHLDGIGAGLGALGLGATTYALIAWPDGGADALDVAAAVVGVAAMVAFVLRERTARFPMLPLGLFRSRTFSAANLATFAIYGGLGGVFLLLVLELQVVDGFSPLKAGSMLLPLTAVMLLVSARMGGVVNRIGPRWPMTVGSLVAGTGVVLMSRLPSGGASVPRVLLMVAVVGLGMSVLVAPLTASVLGSVEDRFAGVASGTNNAVSRAAGLLAVAALPALVGLTGDEYADPHALHPAYQHATLICAGLFAAGALVSLVGVPDVLRAHPVDAD</sequence>
<dbReference type="GO" id="GO:0022857">
    <property type="term" value="F:transmembrane transporter activity"/>
    <property type="evidence" value="ECO:0007669"/>
    <property type="project" value="InterPro"/>
</dbReference>
<feature type="transmembrane region" description="Helical" evidence="7">
    <location>
        <begin position="208"/>
        <end position="231"/>
    </location>
</feature>
<feature type="transmembrane region" description="Helical" evidence="7">
    <location>
        <begin position="309"/>
        <end position="327"/>
    </location>
</feature>
<feature type="transmembrane region" description="Helical" evidence="7">
    <location>
        <begin position="146"/>
        <end position="170"/>
    </location>
</feature>
<dbReference type="Pfam" id="PF07690">
    <property type="entry name" value="MFS_1"/>
    <property type="match status" value="1"/>
</dbReference>
<evidence type="ECO:0000256" key="2">
    <source>
        <dbReference type="ARBA" id="ARBA00022448"/>
    </source>
</evidence>
<dbReference type="CDD" id="cd17321">
    <property type="entry name" value="MFS_MMR_MDR_like"/>
    <property type="match status" value="1"/>
</dbReference>
<feature type="transmembrane region" description="Helical" evidence="7">
    <location>
        <begin position="442"/>
        <end position="465"/>
    </location>
</feature>
<reference evidence="9 10" key="1">
    <citation type="submission" date="2018-10" db="EMBL/GenBank/DDBJ databases">
        <title>Genomic Encyclopedia of Archaeal and Bacterial Type Strains, Phase II (KMG-II): from individual species to whole genera.</title>
        <authorList>
            <person name="Goeker M."/>
        </authorList>
    </citation>
    <scope>NUCLEOTIDE SEQUENCE [LARGE SCALE GENOMIC DNA]</scope>
    <source>
        <strain evidence="9 10">RP-AC37</strain>
    </source>
</reference>
<dbReference type="InterPro" id="IPR011701">
    <property type="entry name" value="MFS"/>
</dbReference>